<dbReference type="InterPro" id="IPR009291">
    <property type="entry name" value="Vps62"/>
</dbReference>
<name>A0A9X4ANV2_9BACT</name>
<sequence length="458" mass="50560">MVVLFCGAFVSSCVARSSEDADPTEEADNVEVASLALFPTARVRSVTEALAEPRAADLLEQDAASDLEIKFTNRFELTWNDRSSGGRYNGAYYRPLPPDGFYALGHYGRKNYNMPTDTDLVLVVKDTSRDPSRPALRPPVDLKPVWNDRGSGASMDGSFWRPVPPQGYVAMGLVSTRGHGKPRVDEIRCVRADLAAPGLPGDLIWNNRETGTRHEFGSWTIKAQSGAPSGEAWIQPGTFYGVASRSQPEHDELLWALRVPIPTLAKYQSPDVFPRLHSFARPSPHEEVIAVYEAQVPFVLVHDAQYTDAQRFVLSPLYTLRRSDRYVLINWAYNQGTRDQAVSFTHSASEEKWDADAWSAKVGISATMGGEAAWEAISPIKLSASATMGMDFTYTKTITLRTGKVDTWTIPLSVPAGKAIAAWYLQSTYRLFRQDGTEVGTGLGVTVPDSVVFDEFPR</sequence>
<dbReference type="PANTHER" id="PTHR48219">
    <property type="entry name" value="VACUOLAR PROTEIN SORTING-ASSOCIATED PROTEIN 62-RELATED"/>
    <property type="match status" value="1"/>
</dbReference>
<evidence type="ECO:0000313" key="1">
    <source>
        <dbReference type="EMBL" id="MDC3979313.1"/>
    </source>
</evidence>
<dbReference type="PANTHER" id="PTHR48219:SF2">
    <property type="entry name" value="VACUOLAR PROTEIN SORTING-ASSOCIATED PROTEIN 62"/>
    <property type="match status" value="1"/>
</dbReference>
<dbReference type="RefSeq" id="WP_272418273.1">
    <property type="nucleotide sequence ID" value="NZ_JAGTJJ010000001.1"/>
</dbReference>
<keyword evidence="2" id="KW-1185">Reference proteome</keyword>
<reference evidence="1 2" key="1">
    <citation type="submission" date="2021-04" db="EMBL/GenBank/DDBJ databases">
        <title>Genome analysis of Polyangium sp.</title>
        <authorList>
            <person name="Li Y."/>
            <person name="Wang J."/>
        </authorList>
    </citation>
    <scope>NUCLEOTIDE SEQUENCE [LARGE SCALE GENOMIC DNA]</scope>
    <source>
        <strain evidence="1 2">SDU14</strain>
    </source>
</reference>
<evidence type="ECO:0000313" key="2">
    <source>
        <dbReference type="Proteomes" id="UP001151081"/>
    </source>
</evidence>
<accession>A0A9X4ANV2</accession>
<dbReference type="Proteomes" id="UP001151081">
    <property type="component" value="Unassembled WGS sequence"/>
</dbReference>
<dbReference type="Pfam" id="PF06101">
    <property type="entry name" value="Vps62"/>
    <property type="match status" value="1"/>
</dbReference>
<comment type="caution">
    <text evidence="1">The sequence shown here is derived from an EMBL/GenBank/DDBJ whole genome shotgun (WGS) entry which is preliminary data.</text>
</comment>
<organism evidence="1 2">
    <name type="scientific">Polyangium jinanense</name>
    <dbReference type="NCBI Taxonomy" id="2829994"/>
    <lineage>
        <taxon>Bacteria</taxon>
        <taxon>Pseudomonadati</taxon>
        <taxon>Myxococcota</taxon>
        <taxon>Polyangia</taxon>
        <taxon>Polyangiales</taxon>
        <taxon>Polyangiaceae</taxon>
        <taxon>Polyangium</taxon>
    </lineage>
</organism>
<protein>
    <submittedName>
        <fullName evidence="1">Vps62-related protein</fullName>
    </submittedName>
</protein>
<proteinExistence type="predicted"/>
<dbReference type="AlphaFoldDB" id="A0A9X4ANV2"/>
<dbReference type="EMBL" id="JAGTJJ010000001">
    <property type="protein sequence ID" value="MDC3979313.1"/>
    <property type="molecule type" value="Genomic_DNA"/>
</dbReference>
<gene>
    <name evidence="1" type="ORF">KEG57_02300</name>
</gene>